<sequence>MEIERKWLFNINEVPINLSSTITYYTQGYISITPEVRLRSKVVENLITHTTTDETYRLCIKGEGTLTRHEVQKDLTKEEYNALLEVGNLKLENLIQKHYYIIPIEKYNLTVGIVDQGSINEFCYGEIEFDSEKEAKNFNPPTWFGKDVTNDKSYKMKNYWKRTRLDNK</sequence>
<protein>
    <submittedName>
        <fullName evidence="1">CYTH domain-containing protein</fullName>
    </submittedName>
</protein>
<comment type="caution">
    <text evidence="1">The sequence shown here is derived from an EMBL/GenBank/DDBJ whole genome shotgun (WGS) entry which is preliminary data.</text>
</comment>
<name>A0A6B4QMP5_CLOBO</name>
<dbReference type="SUPFAM" id="SSF55154">
    <property type="entry name" value="CYTH-like phosphatases"/>
    <property type="match status" value="1"/>
</dbReference>
<dbReference type="InterPro" id="IPR012042">
    <property type="entry name" value="NeuTTM/CthTTM-like"/>
</dbReference>
<evidence type="ECO:0000313" key="2">
    <source>
        <dbReference type="Proteomes" id="UP000476820"/>
    </source>
</evidence>
<dbReference type="RefSeq" id="WP_012450803.1">
    <property type="nucleotide sequence ID" value="NZ_CP010520.1"/>
</dbReference>
<dbReference type="Gene3D" id="2.40.320.10">
    <property type="entry name" value="Hypothetical Protein Pfu-838710-001"/>
    <property type="match status" value="1"/>
</dbReference>
<reference evidence="1 2" key="1">
    <citation type="submission" date="2019-04" db="EMBL/GenBank/DDBJ databases">
        <title>Genome sequencing of Clostridium botulinum Groups I-IV and Clostridium butyricum.</title>
        <authorList>
            <person name="Brunt J."/>
            <person name="Van Vliet A.H.M."/>
            <person name="Stringer S.C."/>
            <person name="Carter A.T."/>
            <person name="Peck M.W."/>
        </authorList>
    </citation>
    <scope>NUCLEOTIDE SEQUENCE [LARGE SCALE GENOMIC DNA]</scope>
    <source>
        <strain evidence="1 2">1605</strain>
    </source>
</reference>
<organism evidence="1 2">
    <name type="scientific">Clostridium botulinum</name>
    <dbReference type="NCBI Taxonomy" id="1491"/>
    <lineage>
        <taxon>Bacteria</taxon>
        <taxon>Bacillati</taxon>
        <taxon>Bacillota</taxon>
        <taxon>Clostridia</taxon>
        <taxon>Eubacteriales</taxon>
        <taxon>Clostridiaceae</taxon>
        <taxon>Clostridium</taxon>
    </lineage>
</organism>
<dbReference type="InterPro" id="IPR033469">
    <property type="entry name" value="CYTH-like_dom_sf"/>
</dbReference>
<dbReference type="Proteomes" id="UP000476820">
    <property type="component" value="Unassembled WGS sequence"/>
</dbReference>
<accession>A0A6B4QMP5</accession>
<dbReference type="PIRSF" id="PIRSF016487">
    <property type="entry name" value="CYTH_UCP016487"/>
    <property type="match status" value="1"/>
</dbReference>
<proteinExistence type="predicted"/>
<dbReference type="EMBL" id="SWOV01000017">
    <property type="protein sequence ID" value="NFF87854.1"/>
    <property type="molecule type" value="Genomic_DNA"/>
</dbReference>
<evidence type="ECO:0000313" key="1">
    <source>
        <dbReference type="EMBL" id="NFF87854.1"/>
    </source>
</evidence>
<dbReference type="AlphaFoldDB" id="A0A6B4QMP5"/>
<gene>
    <name evidence="1" type="ORF">FC774_08230</name>
</gene>
<dbReference type="CDD" id="cd07761">
    <property type="entry name" value="CYTH-like_CthTTM-like"/>
    <property type="match status" value="1"/>
</dbReference>